<sequence>MLSPPESNESTSRRRVVRKGTRSCWECAAGRRRKVKCRFNNPKDATCINCVDRETSCLSQRYTENVSADSQHGHPSPPEDARPRASPSASSAGRAPEAFYPTVSTRDLLDNSAATHAHEIAVVANGSVAEDEIMPREQSVMPVDPSLSEEAVNHPYLVAHNKSTREHRAQLSRHLHSLLPPPQLRSLLAHDSPGVTWALSFSHTRDDKIAGRVEPQWSLASASWPSPNSHPVIIARRLMQYAICMQSLPPNFDISRFKLPHDDPACEYVGKWVGAVSSLVVNDDELVSCAEGIETLTLLGMFQADSGHLRRAWMTHRRALSFCHLMGVDGKSSTRRPVRSCAGSSDPRAPPSMAVLWRRLNCADRYHSIILGLPIASQSDAFSRASTLPWETPLDQLEAEHAVICKRIAERNELPLRSSDARSMTQSIDYQMRCISDKMEPSWWKIPDFSLGLTEVTSFAPKTHFLARTITKLQVQHYILLLLLHLPQLLQNHDTQQHEASRKACKNASTAVLNRFLAFRTSSRMIMAGRPIDYATLIAGMTLPMTYLERVLGDASEMAADRDLLERVILIFRDMSSYKQDRLSIESADTMHQLLPIMRGSTGQGGQEPVRLKVPFLGTVVIKHTTPEKASNQGAISPFGLSSESGGFGVHQQMSIALEPDQFGLQTPDTSDSLFGLGEGEQVLFPPSNLSADPESWVFQGIDMVYWSMLDQSMNDMPEPESQTFDFTI</sequence>
<proteinExistence type="predicted"/>
<keyword evidence="2" id="KW-0804">Transcription</keyword>
<evidence type="ECO:0000256" key="1">
    <source>
        <dbReference type="ARBA" id="ARBA00023015"/>
    </source>
</evidence>
<dbReference type="GO" id="GO:0000981">
    <property type="term" value="F:DNA-binding transcription factor activity, RNA polymerase II-specific"/>
    <property type="evidence" value="ECO:0007669"/>
    <property type="project" value="InterPro"/>
</dbReference>
<feature type="region of interest" description="Disordered" evidence="4">
    <location>
        <begin position="65"/>
        <end position="96"/>
    </location>
</feature>
<feature type="domain" description="Xylanolytic transcriptional activator regulatory" evidence="5">
    <location>
        <begin position="312"/>
        <end position="395"/>
    </location>
</feature>
<dbReference type="GO" id="GO:0008270">
    <property type="term" value="F:zinc ion binding"/>
    <property type="evidence" value="ECO:0007669"/>
    <property type="project" value="InterPro"/>
</dbReference>
<dbReference type="GO" id="GO:0003677">
    <property type="term" value="F:DNA binding"/>
    <property type="evidence" value="ECO:0007669"/>
    <property type="project" value="InterPro"/>
</dbReference>
<dbReference type="GO" id="GO:0006351">
    <property type="term" value="P:DNA-templated transcription"/>
    <property type="evidence" value="ECO:0007669"/>
    <property type="project" value="InterPro"/>
</dbReference>
<evidence type="ECO:0000313" key="6">
    <source>
        <dbReference type="EMBL" id="KAH6661789.1"/>
    </source>
</evidence>
<dbReference type="EMBL" id="JAGSXJ010000049">
    <property type="protein sequence ID" value="KAH6661789.1"/>
    <property type="molecule type" value="Genomic_DNA"/>
</dbReference>
<keyword evidence="7" id="KW-1185">Reference proteome</keyword>
<evidence type="ECO:0000313" key="7">
    <source>
        <dbReference type="Proteomes" id="UP000770015"/>
    </source>
</evidence>
<dbReference type="PANTHER" id="PTHR47840">
    <property type="entry name" value="ZN(II)2CYS6 TRANSCRIPTION FACTOR (EUROFUNG)-RELATED"/>
    <property type="match status" value="1"/>
</dbReference>
<comment type="caution">
    <text evidence="6">The sequence shown here is derived from an EMBL/GenBank/DDBJ whole genome shotgun (WGS) entry which is preliminary data.</text>
</comment>
<dbReference type="PANTHER" id="PTHR47840:SF1">
    <property type="entry name" value="ZN(II)2CYS6 TRANSCRIPTION FACTOR (EUROFUNG)"/>
    <property type="match status" value="1"/>
</dbReference>
<dbReference type="InterPro" id="IPR007219">
    <property type="entry name" value="XnlR_reg_dom"/>
</dbReference>
<gene>
    <name evidence="6" type="ORF">F5X68DRAFT_178495</name>
</gene>
<evidence type="ECO:0000256" key="2">
    <source>
        <dbReference type="ARBA" id="ARBA00023163"/>
    </source>
</evidence>
<dbReference type="AlphaFoldDB" id="A0A9P8V0I8"/>
<feature type="compositionally biased region" description="Low complexity" evidence="4">
    <location>
        <begin position="84"/>
        <end position="96"/>
    </location>
</feature>
<keyword evidence="1" id="KW-0805">Transcription regulation</keyword>
<evidence type="ECO:0000256" key="4">
    <source>
        <dbReference type="SAM" id="MobiDB-lite"/>
    </source>
</evidence>
<dbReference type="InterPro" id="IPR001138">
    <property type="entry name" value="Zn2Cys6_DnaBD"/>
</dbReference>
<accession>A0A9P8V0I8</accession>
<keyword evidence="3" id="KW-0539">Nucleus</keyword>
<evidence type="ECO:0000256" key="3">
    <source>
        <dbReference type="ARBA" id="ARBA00023242"/>
    </source>
</evidence>
<dbReference type="Proteomes" id="UP000770015">
    <property type="component" value="Unassembled WGS sequence"/>
</dbReference>
<organism evidence="6 7">
    <name type="scientific">Plectosphaerella plurivora</name>
    <dbReference type="NCBI Taxonomy" id="936078"/>
    <lineage>
        <taxon>Eukaryota</taxon>
        <taxon>Fungi</taxon>
        <taxon>Dikarya</taxon>
        <taxon>Ascomycota</taxon>
        <taxon>Pezizomycotina</taxon>
        <taxon>Sordariomycetes</taxon>
        <taxon>Hypocreomycetidae</taxon>
        <taxon>Glomerellales</taxon>
        <taxon>Plectosphaerellaceae</taxon>
        <taxon>Plectosphaerella</taxon>
    </lineage>
</organism>
<reference evidence="6" key="1">
    <citation type="journal article" date="2021" name="Nat. Commun.">
        <title>Genetic determinants of endophytism in the Arabidopsis root mycobiome.</title>
        <authorList>
            <person name="Mesny F."/>
            <person name="Miyauchi S."/>
            <person name="Thiergart T."/>
            <person name="Pickel B."/>
            <person name="Atanasova L."/>
            <person name="Karlsson M."/>
            <person name="Huettel B."/>
            <person name="Barry K.W."/>
            <person name="Haridas S."/>
            <person name="Chen C."/>
            <person name="Bauer D."/>
            <person name="Andreopoulos W."/>
            <person name="Pangilinan J."/>
            <person name="LaButti K."/>
            <person name="Riley R."/>
            <person name="Lipzen A."/>
            <person name="Clum A."/>
            <person name="Drula E."/>
            <person name="Henrissat B."/>
            <person name="Kohler A."/>
            <person name="Grigoriev I.V."/>
            <person name="Martin F.M."/>
            <person name="Hacquard S."/>
        </authorList>
    </citation>
    <scope>NUCLEOTIDE SEQUENCE</scope>
    <source>
        <strain evidence="6">MPI-SDFR-AT-0117</strain>
    </source>
</reference>
<dbReference type="CDD" id="cd12148">
    <property type="entry name" value="fungal_TF_MHR"/>
    <property type="match status" value="1"/>
</dbReference>
<protein>
    <recommendedName>
        <fullName evidence="5">Xylanolytic transcriptional activator regulatory domain-containing protein</fullName>
    </recommendedName>
</protein>
<dbReference type="SMART" id="SM00906">
    <property type="entry name" value="Fungal_trans"/>
    <property type="match status" value="1"/>
</dbReference>
<dbReference type="OrthoDB" id="5392779at2759"/>
<dbReference type="CDD" id="cd00067">
    <property type="entry name" value="GAL4"/>
    <property type="match status" value="1"/>
</dbReference>
<name>A0A9P8V0I8_9PEZI</name>
<evidence type="ECO:0000259" key="5">
    <source>
        <dbReference type="SMART" id="SM00906"/>
    </source>
</evidence>